<feature type="region of interest" description="Disordered" evidence="2">
    <location>
        <begin position="545"/>
        <end position="649"/>
    </location>
</feature>
<proteinExistence type="predicted"/>
<organism evidence="3 4">
    <name type="scientific">Tetrahymena thermophila (strain SB210)</name>
    <dbReference type="NCBI Taxonomy" id="312017"/>
    <lineage>
        <taxon>Eukaryota</taxon>
        <taxon>Sar</taxon>
        <taxon>Alveolata</taxon>
        <taxon>Ciliophora</taxon>
        <taxon>Intramacronucleata</taxon>
        <taxon>Oligohymenophorea</taxon>
        <taxon>Hymenostomatida</taxon>
        <taxon>Tetrahymenina</taxon>
        <taxon>Tetrahymenidae</taxon>
        <taxon>Tetrahymena</taxon>
    </lineage>
</organism>
<feature type="coiled-coil region" evidence="1">
    <location>
        <begin position="445"/>
        <end position="472"/>
    </location>
</feature>
<dbReference type="eggNOG" id="ENOG502SVUB">
    <property type="taxonomic scope" value="Eukaryota"/>
</dbReference>
<feature type="compositionally biased region" description="Basic residues" evidence="2">
    <location>
        <begin position="600"/>
        <end position="623"/>
    </location>
</feature>
<feature type="region of interest" description="Disordered" evidence="2">
    <location>
        <begin position="103"/>
        <end position="125"/>
    </location>
</feature>
<dbReference type="GeneID" id="7837747"/>
<sequence>MYEQDFSPMDKSIFQKYEPTSLLFSDAFRANYAYNSPSAALYANSPLGGLGSNFASQSQQYAQSTFAAVALNALNNVPPSTSGNAVQSTFGLHHHQNQLNENTPVRSEHTSLEETQNHLEEQNSAEEEHIAALQAQHNVQSSSTIPNYPNYNSSNNNINSAINSNNVITGSTNININGSNSMNFSAQQNFILKKHLNDQPHQQQSQQNQNSQLLIPSIPTSSATGTSAGAAVQTQGATAGAASAQFMGNNQAFKFQYQAFDENLLQAHSNYPGTPYYESLNQNNDNQNSINYQYNQHTNSPNYSYQQAPAQIQPTPTHQAVTGSQQNYSFSTAQSSFKKSGLPANFFYDSPRNYSTNFLPYTPPIAQQNAQSGFSQFIQNQQFPTDISIKQQQIFPEQDECSSYPFLSTPVHQIEQQQNQQQSQQQQSLIPQSQSQKSGLNLLQKQQQLQQMQRYHQEKAQLQQQQMQYTEQALLEQQQHQQQQIQNQTQYSNFAHHPQYIQQQQQSQFSNLLLPGNKLIPIQPCPLNIKQTTQDVNKMTIQAAMKGKEQADGQNYQETQESIENEDEENGYHNGDESVDEDNQDGDDAEEEDDEEYGGQKKKGNNGSNKIKKGISKNQRRNKNTSISAISSSSLQNQTNNGSSTKMSRKQINETKNIPKNYSKAIIGYIQKHPDDCARLLGPDYSYDEFDKFLMDKKEKLTAIKDLRSLWTTNCGDQTQQAFNRVFRILSFKFFRENAVSYIYSSRKIKNTRALITYRFILQRALHDPESFSFMKFQN</sequence>
<gene>
    <name evidence="3" type="ORF">TTHERM_01027680</name>
</gene>
<dbReference type="OrthoDB" id="293139at2759"/>
<evidence type="ECO:0000313" key="3">
    <source>
        <dbReference type="EMBL" id="EAR83042.2"/>
    </source>
</evidence>
<dbReference type="Proteomes" id="UP000009168">
    <property type="component" value="Unassembled WGS sequence"/>
</dbReference>
<evidence type="ECO:0000256" key="2">
    <source>
        <dbReference type="SAM" id="MobiDB-lite"/>
    </source>
</evidence>
<dbReference type="EMBL" id="GG662566">
    <property type="protein sequence ID" value="EAR83042.2"/>
    <property type="molecule type" value="Genomic_DNA"/>
</dbReference>
<evidence type="ECO:0000256" key="1">
    <source>
        <dbReference type="SAM" id="Coils"/>
    </source>
</evidence>
<feature type="compositionally biased region" description="Basic and acidic residues" evidence="2">
    <location>
        <begin position="106"/>
        <end position="125"/>
    </location>
</feature>
<name>Q22CL0_TETTS</name>
<dbReference type="HOGENOM" id="CLU_347998_0_0_1"/>
<protein>
    <submittedName>
        <fullName evidence="3">Uncharacterized protein</fullName>
    </submittedName>
</protein>
<dbReference type="InParanoid" id="Q22CL0"/>
<accession>Q22CL0</accession>
<evidence type="ECO:0000313" key="4">
    <source>
        <dbReference type="Proteomes" id="UP000009168"/>
    </source>
</evidence>
<feature type="compositionally biased region" description="Acidic residues" evidence="2">
    <location>
        <begin position="577"/>
        <end position="597"/>
    </location>
</feature>
<dbReference type="KEGG" id="tet:TTHERM_01027680"/>
<keyword evidence="4" id="KW-1185">Reference proteome</keyword>
<feature type="compositionally biased region" description="Polar residues" evidence="2">
    <location>
        <begin position="635"/>
        <end position="646"/>
    </location>
</feature>
<reference evidence="4" key="1">
    <citation type="journal article" date="2006" name="PLoS Biol.">
        <title>Macronuclear genome sequence of the ciliate Tetrahymena thermophila, a model eukaryote.</title>
        <authorList>
            <person name="Eisen J.A."/>
            <person name="Coyne R.S."/>
            <person name="Wu M."/>
            <person name="Wu D."/>
            <person name="Thiagarajan M."/>
            <person name="Wortman J.R."/>
            <person name="Badger J.H."/>
            <person name="Ren Q."/>
            <person name="Amedeo P."/>
            <person name="Jones K.M."/>
            <person name="Tallon L.J."/>
            <person name="Delcher A.L."/>
            <person name="Salzberg S.L."/>
            <person name="Silva J.C."/>
            <person name="Haas B.J."/>
            <person name="Majoros W.H."/>
            <person name="Farzad M."/>
            <person name="Carlton J.M."/>
            <person name="Smith R.K. Jr."/>
            <person name="Garg J."/>
            <person name="Pearlman R.E."/>
            <person name="Karrer K.M."/>
            <person name="Sun L."/>
            <person name="Manning G."/>
            <person name="Elde N.C."/>
            <person name="Turkewitz A.P."/>
            <person name="Asai D.J."/>
            <person name="Wilkes D.E."/>
            <person name="Wang Y."/>
            <person name="Cai H."/>
            <person name="Collins K."/>
            <person name="Stewart B.A."/>
            <person name="Lee S.R."/>
            <person name="Wilamowska K."/>
            <person name="Weinberg Z."/>
            <person name="Ruzzo W.L."/>
            <person name="Wloga D."/>
            <person name="Gaertig J."/>
            <person name="Frankel J."/>
            <person name="Tsao C.-C."/>
            <person name="Gorovsky M.A."/>
            <person name="Keeling P.J."/>
            <person name="Waller R.F."/>
            <person name="Patron N.J."/>
            <person name="Cherry J.M."/>
            <person name="Stover N.A."/>
            <person name="Krieger C.J."/>
            <person name="del Toro C."/>
            <person name="Ryder H.F."/>
            <person name="Williamson S.C."/>
            <person name="Barbeau R.A."/>
            <person name="Hamilton E.P."/>
            <person name="Orias E."/>
        </authorList>
    </citation>
    <scope>NUCLEOTIDE SEQUENCE [LARGE SCALE GENOMIC DNA]</scope>
    <source>
        <strain evidence="4">SB210</strain>
    </source>
</reference>
<dbReference type="RefSeq" id="XP_001030705.2">
    <property type="nucleotide sequence ID" value="XM_001030705.2"/>
</dbReference>
<dbReference type="AlphaFoldDB" id="Q22CL0"/>
<keyword evidence="1" id="KW-0175">Coiled coil</keyword>